<comment type="similarity">
    <text evidence="7">Belongs to the binding-protein-dependent transport system permease family.</text>
</comment>
<dbReference type="SUPFAM" id="SSF161098">
    <property type="entry name" value="MetI-like"/>
    <property type="match status" value="1"/>
</dbReference>
<gene>
    <name evidence="9" type="ORF">C1706_10835</name>
</gene>
<feature type="transmembrane region" description="Helical" evidence="7">
    <location>
        <begin position="12"/>
        <end position="30"/>
    </location>
</feature>
<name>A0A4Q2EGB4_9ACTN</name>
<protein>
    <submittedName>
        <fullName evidence="9">Peptide ABC transporter permease</fullName>
    </submittedName>
</protein>
<dbReference type="Proteomes" id="UP000290624">
    <property type="component" value="Unassembled WGS sequence"/>
</dbReference>
<evidence type="ECO:0000313" key="10">
    <source>
        <dbReference type="Proteomes" id="UP000290624"/>
    </source>
</evidence>
<accession>A0A4Q2EGB4</accession>
<feature type="transmembrane region" description="Helical" evidence="7">
    <location>
        <begin position="96"/>
        <end position="124"/>
    </location>
</feature>
<evidence type="ECO:0000256" key="1">
    <source>
        <dbReference type="ARBA" id="ARBA00004651"/>
    </source>
</evidence>
<evidence type="ECO:0000256" key="6">
    <source>
        <dbReference type="ARBA" id="ARBA00023136"/>
    </source>
</evidence>
<dbReference type="InterPro" id="IPR000515">
    <property type="entry name" value="MetI-like"/>
</dbReference>
<dbReference type="OrthoDB" id="147688at2"/>
<proteinExistence type="inferred from homology"/>
<evidence type="ECO:0000256" key="4">
    <source>
        <dbReference type="ARBA" id="ARBA00022692"/>
    </source>
</evidence>
<evidence type="ECO:0000256" key="5">
    <source>
        <dbReference type="ARBA" id="ARBA00022989"/>
    </source>
</evidence>
<evidence type="ECO:0000256" key="7">
    <source>
        <dbReference type="RuleBase" id="RU363032"/>
    </source>
</evidence>
<dbReference type="Gene3D" id="1.10.3720.10">
    <property type="entry name" value="MetI-like"/>
    <property type="match status" value="1"/>
</dbReference>
<keyword evidence="5 7" id="KW-1133">Transmembrane helix</keyword>
<dbReference type="PROSITE" id="PS50928">
    <property type="entry name" value="ABC_TM1"/>
    <property type="match status" value="1"/>
</dbReference>
<sequence>MIRFLFRRAAQGAFVLWAAFTASFVLLFLLPSDPVLTMLGADGQGANVDPVEVAALRTEYGFDQPVWLQYLSRLGAALRGDFGHSMSTGAPVTTEIAAALPATGLLALIAVCLAVVIAAGIAIAATSTSHGWLRRFLLALPPLGVAIPTFWLALVLLQIFSFRLGLLPAFGAEGWTSLVLPAITLALPVSASMAQVFASSLDATWGSPFVQTARAKGARRPRLLTRHVLRNAISPALTVAGVTLGAVLAGSVVTESVYGRPGLGRLAEQAVAAQDIPVVQGIVVLAAAIFVIANLGVDVLQARIDPRLLSGGAR</sequence>
<dbReference type="AlphaFoldDB" id="A0A4Q2EGB4"/>
<dbReference type="PANTHER" id="PTHR43163">
    <property type="entry name" value="DIPEPTIDE TRANSPORT SYSTEM PERMEASE PROTEIN DPPB-RELATED"/>
    <property type="match status" value="1"/>
</dbReference>
<evidence type="ECO:0000313" key="9">
    <source>
        <dbReference type="EMBL" id="RXW31646.1"/>
    </source>
</evidence>
<evidence type="ECO:0000259" key="8">
    <source>
        <dbReference type="PROSITE" id="PS50928"/>
    </source>
</evidence>
<organism evidence="9 10">
    <name type="scientific">Propioniciclava flava</name>
    <dbReference type="NCBI Taxonomy" id="2072026"/>
    <lineage>
        <taxon>Bacteria</taxon>
        <taxon>Bacillati</taxon>
        <taxon>Actinomycetota</taxon>
        <taxon>Actinomycetes</taxon>
        <taxon>Propionibacteriales</taxon>
        <taxon>Propionibacteriaceae</taxon>
        <taxon>Propioniciclava</taxon>
    </lineage>
</organism>
<comment type="subcellular location">
    <subcellularLocation>
        <location evidence="1 7">Cell membrane</location>
        <topology evidence="1 7">Multi-pass membrane protein</topology>
    </subcellularLocation>
</comment>
<dbReference type="InterPro" id="IPR035906">
    <property type="entry name" value="MetI-like_sf"/>
</dbReference>
<feature type="transmembrane region" description="Helical" evidence="7">
    <location>
        <begin position="166"/>
        <end position="187"/>
    </location>
</feature>
<dbReference type="CDD" id="cd06261">
    <property type="entry name" value="TM_PBP2"/>
    <property type="match status" value="1"/>
</dbReference>
<dbReference type="Pfam" id="PF19300">
    <property type="entry name" value="BPD_transp_1_N"/>
    <property type="match status" value="1"/>
</dbReference>
<feature type="transmembrane region" description="Helical" evidence="7">
    <location>
        <begin position="236"/>
        <end position="258"/>
    </location>
</feature>
<comment type="caution">
    <text evidence="9">The sequence shown here is derived from an EMBL/GenBank/DDBJ whole genome shotgun (WGS) entry which is preliminary data.</text>
</comment>
<dbReference type="PANTHER" id="PTHR43163:SF6">
    <property type="entry name" value="DIPEPTIDE TRANSPORT SYSTEM PERMEASE PROTEIN DPPB-RELATED"/>
    <property type="match status" value="1"/>
</dbReference>
<reference evidence="9 10" key="1">
    <citation type="submission" date="2018-01" db="EMBL/GenBank/DDBJ databases">
        <title>Lactibacter flavus gen. nov., sp. nov., a novel bacterium of the family Propionibacteriaceae isolated from raw milk and dairy products.</title>
        <authorList>
            <person name="Wenning M."/>
            <person name="Breitenwieser F."/>
            <person name="Huptas C."/>
            <person name="von Neubeck M."/>
            <person name="Busse H.-J."/>
            <person name="Scherer S."/>
        </authorList>
    </citation>
    <scope>NUCLEOTIDE SEQUENCE [LARGE SCALE GENOMIC DNA]</scope>
    <source>
        <strain evidence="9 10">VG341</strain>
    </source>
</reference>
<dbReference type="InterPro" id="IPR045621">
    <property type="entry name" value="BPD_transp_1_N"/>
</dbReference>
<feature type="transmembrane region" description="Helical" evidence="7">
    <location>
        <begin position="136"/>
        <end position="160"/>
    </location>
</feature>
<keyword evidence="10" id="KW-1185">Reference proteome</keyword>
<keyword evidence="3" id="KW-1003">Cell membrane</keyword>
<evidence type="ECO:0000256" key="3">
    <source>
        <dbReference type="ARBA" id="ARBA00022475"/>
    </source>
</evidence>
<dbReference type="Pfam" id="PF00528">
    <property type="entry name" value="BPD_transp_1"/>
    <property type="match status" value="1"/>
</dbReference>
<keyword evidence="4 7" id="KW-0812">Transmembrane</keyword>
<feature type="transmembrane region" description="Helical" evidence="7">
    <location>
        <begin position="278"/>
        <end position="297"/>
    </location>
</feature>
<keyword evidence="2 7" id="KW-0813">Transport</keyword>
<feature type="domain" description="ABC transmembrane type-1" evidence="8">
    <location>
        <begin position="100"/>
        <end position="301"/>
    </location>
</feature>
<keyword evidence="6 7" id="KW-0472">Membrane</keyword>
<dbReference type="GO" id="GO:0005886">
    <property type="term" value="C:plasma membrane"/>
    <property type="evidence" value="ECO:0007669"/>
    <property type="project" value="UniProtKB-SubCell"/>
</dbReference>
<evidence type="ECO:0000256" key="2">
    <source>
        <dbReference type="ARBA" id="ARBA00022448"/>
    </source>
</evidence>
<dbReference type="RefSeq" id="WP_129459254.1">
    <property type="nucleotide sequence ID" value="NZ_PPCV01000007.1"/>
</dbReference>
<dbReference type="GO" id="GO:0055085">
    <property type="term" value="P:transmembrane transport"/>
    <property type="evidence" value="ECO:0007669"/>
    <property type="project" value="InterPro"/>
</dbReference>
<dbReference type="EMBL" id="PPCV01000007">
    <property type="protein sequence ID" value="RXW31646.1"/>
    <property type="molecule type" value="Genomic_DNA"/>
</dbReference>